<evidence type="ECO:0000256" key="10">
    <source>
        <dbReference type="ARBA" id="ARBA00023225"/>
    </source>
</evidence>
<dbReference type="Pfam" id="PF02050">
    <property type="entry name" value="FliJ"/>
    <property type="match status" value="1"/>
</dbReference>
<dbReference type="GO" id="GO:0005886">
    <property type="term" value="C:plasma membrane"/>
    <property type="evidence" value="ECO:0007669"/>
    <property type="project" value="UniProtKB-SubCell"/>
</dbReference>
<keyword evidence="12" id="KW-0282">Flagellum</keyword>
<dbReference type="PATRIC" id="fig|1235802.3.peg.170"/>
<dbReference type="EMBL" id="AQFT01000005">
    <property type="protein sequence ID" value="EMZ38996.1"/>
    <property type="molecule type" value="Genomic_DNA"/>
</dbReference>
<comment type="caution">
    <text evidence="12">The sequence shown here is derived from an EMBL/GenBank/DDBJ whole genome shotgun (WGS) entry which is preliminary data.</text>
</comment>
<organism evidence="12 13">
    <name type="scientific">Eubacterium plexicaudatum ASF492</name>
    <dbReference type="NCBI Taxonomy" id="1235802"/>
    <lineage>
        <taxon>Bacteria</taxon>
        <taxon>Bacillati</taxon>
        <taxon>Bacillota</taxon>
        <taxon>Clostridia</taxon>
        <taxon>Eubacteriales</taxon>
        <taxon>Eubacteriaceae</taxon>
        <taxon>Eubacterium</taxon>
    </lineage>
</organism>
<dbReference type="Gene3D" id="1.10.287.1700">
    <property type="match status" value="1"/>
</dbReference>
<accession>N2BFR8</accession>
<sequence>MAKFIFKLQSILDIKLKLESQAKIAYGQANAKLRKEEAALQMLITQRSMYEKRAVELVKGAISVRDIRENKQSIDIMKTRIRAQMMVVHAAEKQVEAARAKLNEIMIERKTFEKLRERAFEEFKQEVAYEENQAVNELVSYTYHGGNT</sequence>
<gene>
    <name evidence="12" type="ORF">C823_00159</name>
</gene>
<keyword evidence="12" id="KW-0966">Cell projection</keyword>
<keyword evidence="10" id="KW-1006">Bacterial flagellum protein export</keyword>
<dbReference type="Proteomes" id="UP000012589">
    <property type="component" value="Unassembled WGS sequence"/>
</dbReference>
<evidence type="ECO:0000313" key="12">
    <source>
        <dbReference type="EMBL" id="EMZ38996.1"/>
    </source>
</evidence>
<comment type="similarity">
    <text evidence="2">Belongs to the FliJ family.</text>
</comment>
<dbReference type="AlphaFoldDB" id="N2BFR8"/>
<name>N2BFR8_9FIRM</name>
<dbReference type="GO" id="GO:0006935">
    <property type="term" value="P:chemotaxis"/>
    <property type="evidence" value="ECO:0007669"/>
    <property type="project" value="UniProtKB-KW"/>
</dbReference>
<keyword evidence="4" id="KW-0813">Transport</keyword>
<evidence type="ECO:0000256" key="11">
    <source>
        <dbReference type="SAM" id="Coils"/>
    </source>
</evidence>
<proteinExistence type="inferred from homology"/>
<dbReference type="NCBIfam" id="TIGR02473">
    <property type="entry name" value="flagell_FliJ"/>
    <property type="match status" value="1"/>
</dbReference>
<dbReference type="GO" id="GO:0015031">
    <property type="term" value="P:protein transport"/>
    <property type="evidence" value="ECO:0007669"/>
    <property type="project" value="UniProtKB-KW"/>
</dbReference>
<evidence type="ECO:0000256" key="1">
    <source>
        <dbReference type="ARBA" id="ARBA00004413"/>
    </source>
</evidence>
<dbReference type="GO" id="GO:0071973">
    <property type="term" value="P:bacterial-type flagellum-dependent cell motility"/>
    <property type="evidence" value="ECO:0007669"/>
    <property type="project" value="InterPro"/>
</dbReference>
<evidence type="ECO:0000256" key="3">
    <source>
        <dbReference type="ARBA" id="ARBA00020392"/>
    </source>
</evidence>
<dbReference type="HOGENOM" id="CLU_139638_1_1_9"/>
<evidence type="ECO:0000256" key="2">
    <source>
        <dbReference type="ARBA" id="ARBA00010004"/>
    </source>
</evidence>
<dbReference type="eggNOG" id="COG2882">
    <property type="taxonomic scope" value="Bacteria"/>
</dbReference>
<dbReference type="GO" id="GO:0009288">
    <property type="term" value="C:bacterial-type flagellum"/>
    <property type="evidence" value="ECO:0007669"/>
    <property type="project" value="InterPro"/>
</dbReference>
<keyword evidence="13" id="KW-1185">Reference proteome</keyword>
<feature type="coiled-coil region" evidence="11">
    <location>
        <begin position="88"/>
        <end position="115"/>
    </location>
</feature>
<keyword evidence="11" id="KW-0175">Coiled coil</keyword>
<reference evidence="12 13" key="1">
    <citation type="journal article" date="2014" name="Genome Announc.">
        <title>Draft genome sequences of the altered schaedler flora, a defined bacterial community from gnotobiotic mice.</title>
        <authorList>
            <person name="Wannemuehler M.J."/>
            <person name="Overstreet A.M."/>
            <person name="Ward D.V."/>
            <person name="Phillips G.J."/>
        </authorList>
    </citation>
    <scope>NUCLEOTIDE SEQUENCE [LARGE SCALE GENOMIC DNA]</scope>
    <source>
        <strain evidence="12 13">ASF492</strain>
    </source>
</reference>
<evidence type="ECO:0000313" key="13">
    <source>
        <dbReference type="Proteomes" id="UP000012589"/>
    </source>
</evidence>
<dbReference type="OrthoDB" id="1767518at2"/>
<evidence type="ECO:0000256" key="7">
    <source>
        <dbReference type="ARBA" id="ARBA00022795"/>
    </source>
</evidence>
<keyword evidence="9" id="KW-0472">Membrane</keyword>
<keyword evidence="8" id="KW-0653">Protein transport</keyword>
<evidence type="ECO:0000256" key="4">
    <source>
        <dbReference type="ARBA" id="ARBA00022448"/>
    </source>
</evidence>
<comment type="subcellular location">
    <subcellularLocation>
        <location evidence="1">Cell membrane</location>
        <topology evidence="1">Peripheral membrane protein</topology>
        <orientation evidence="1">Cytoplasmic side</orientation>
    </subcellularLocation>
</comment>
<protein>
    <recommendedName>
        <fullName evidence="3">Flagellar FliJ protein</fullName>
    </recommendedName>
</protein>
<keyword evidence="6" id="KW-0145">Chemotaxis</keyword>
<evidence type="ECO:0000256" key="8">
    <source>
        <dbReference type="ARBA" id="ARBA00022927"/>
    </source>
</evidence>
<dbReference type="InterPro" id="IPR053716">
    <property type="entry name" value="Flag_assembly_chemotaxis_eff"/>
</dbReference>
<keyword evidence="7" id="KW-1005">Bacterial flagellum biogenesis</keyword>
<evidence type="ECO:0000256" key="5">
    <source>
        <dbReference type="ARBA" id="ARBA00022475"/>
    </source>
</evidence>
<evidence type="ECO:0000256" key="9">
    <source>
        <dbReference type="ARBA" id="ARBA00023136"/>
    </source>
</evidence>
<dbReference type="STRING" id="1235802.C823_00159"/>
<dbReference type="InterPro" id="IPR012823">
    <property type="entry name" value="Flagell_FliJ"/>
</dbReference>
<evidence type="ECO:0000256" key="6">
    <source>
        <dbReference type="ARBA" id="ARBA00022500"/>
    </source>
</evidence>
<keyword evidence="5" id="KW-1003">Cell membrane</keyword>
<keyword evidence="12" id="KW-0969">Cilium</keyword>
<dbReference type="GO" id="GO:0044781">
    <property type="term" value="P:bacterial-type flagellum organization"/>
    <property type="evidence" value="ECO:0007669"/>
    <property type="project" value="UniProtKB-KW"/>
</dbReference>